<dbReference type="Gene3D" id="2.40.420.20">
    <property type="match status" value="1"/>
</dbReference>
<comment type="similarity">
    <text evidence="1">Belongs to the membrane fusion protein (MFP) (TC 8.A.1) family.</text>
</comment>
<organism evidence="5 6">
    <name type="scientific">Cecembia calidifontis</name>
    <dbReference type="NCBI Taxonomy" id="1187080"/>
    <lineage>
        <taxon>Bacteria</taxon>
        <taxon>Pseudomonadati</taxon>
        <taxon>Bacteroidota</taxon>
        <taxon>Cytophagia</taxon>
        <taxon>Cytophagales</taxon>
        <taxon>Cyclobacteriaceae</taxon>
        <taxon>Cecembia</taxon>
    </lineage>
</organism>
<dbReference type="Pfam" id="PF25954">
    <property type="entry name" value="Beta-barrel_RND_2"/>
    <property type="match status" value="1"/>
</dbReference>
<evidence type="ECO:0000256" key="2">
    <source>
        <dbReference type="SAM" id="Coils"/>
    </source>
</evidence>
<dbReference type="SUPFAM" id="SSF111369">
    <property type="entry name" value="HlyD-like secretion proteins"/>
    <property type="match status" value="1"/>
</dbReference>
<dbReference type="PANTHER" id="PTHR30469">
    <property type="entry name" value="MULTIDRUG RESISTANCE PROTEIN MDTA"/>
    <property type="match status" value="1"/>
</dbReference>
<dbReference type="EMBL" id="SGXG01000001">
    <property type="protein sequence ID" value="RZS98202.1"/>
    <property type="molecule type" value="Genomic_DNA"/>
</dbReference>
<name>A0A4Q7PH20_9BACT</name>
<keyword evidence="6" id="KW-1185">Reference proteome</keyword>
<dbReference type="AlphaFoldDB" id="A0A4Q7PH20"/>
<dbReference type="GO" id="GO:0015562">
    <property type="term" value="F:efflux transmembrane transporter activity"/>
    <property type="evidence" value="ECO:0007669"/>
    <property type="project" value="TreeGrafter"/>
</dbReference>
<dbReference type="Pfam" id="PF25973">
    <property type="entry name" value="BSH_CzcB"/>
    <property type="match status" value="1"/>
</dbReference>
<feature type="coiled-coil region" evidence="2">
    <location>
        <begin position="22"/>
        <end position="52"/>
    </location>
</feature>
<reference evidence="5 6" key="1">
    <citation type="submission" date="2019-02" db="EMBL/GenBank/DDBJ databases">
        <title>Genomic Encyclopedia of Archaeal and Bacterial Type Strains, Phase II (KMG-II): from individual species to whole genera.</title>
        <authorList>
            <person name="Goeker M."/>
        </authorList>
    </citation>
    <scope>NUCLEOTIDE SEQUENCE [LARGE SCALE GENOMIC DNA]</scope>
    <source>
        <strain evidence="5 6">DSM 21411</strain>
    </source>
</reference>
<gene>
    <name evidence="5" type="ORF">BC751_3842</name>
</gene>
<feature type="domain" description="CzcB-like barrel-sandwich hybrid" evidence="4">
    <location>
        <begin position="96"/>
        <end position="219"/>
    </location>
</feature>
<dbReference type="Proteomes" id="UP000292209">
    <property type="component" value="Unassembled WGS sequence"/>
</dbReference>
<feature type="domain" description="CusB-like beta-barrel" evidence="3">
    <location>
        <begin position="228"/>
        <end position="295"/>
    </location>
</feature>
<feature type="coiled-coil region" evidence="2">
    <location>
        <begin position="128"/>
        <end position="186"/>
    </location>
</feature>
<dbReference type="NCBIfam" id="TIGR01730">
    <property type="entry name" value="RND_mfp"/>
    <property type="match status" value="1"/>
</dbReference>
<evidence type="ECO:0000259" key="3">
    <source>
        <dbReference type="Pfam" id="PF25954"/>
    </source>
</evidence>
<dbReference type="Gene3D" id="2.40.30.170">
    <property type="match status" value="1"/>
</dbReference>
<dbReference type="InterPro" id="IPR058647">
    <property type="entry name" value="BSH_CzcB-like"/>
</dbReference>
<dbReference type="GO" id="GO:1990281">
    <property type="term" value="C:efflux pump complex"/>
    <property type="evidence" value="ECO:0007669"/>
    <property type="project" value="TreeGrafter"/>
</dbReference>
<evidence type="ECO:0000313" key="6">
    <source>
        <dbReference type="Proteomes" id="UP000292209"/>
    </source>
</evidence>
<keyword evidence="2" id="KW-0175">Coiled coil</keyword>
<dbReference type="InterPro" id="IPR006143">
    <property type="entry name" value="RND_pump_MFP"/>
</dbReference>
<dbReference type="Gene3D" id="2.40.50.100">
    <property type="match status" value="2"/>
</dbReference>
<evidence type="ECO:0000313" key="5">
    <source>
        <dbReference type="EMBL" id="RZS98202.1"/>
    </source>
</evidence>
<accession>A0A4Q7PH20</accession>
<evidence type="ECO:0000256" key="1">
    <source>
        <dbReference type="ARBA" id="ARBA00009477"/>
    </source>
</evidence>
<dbReference type="PANTHER" id="PTHR30469:SF15">
    <property type="entry name" value="HLYD FAMILY OF SECRETION PROTEINS"/>
    <property type="match status" value="1"/>
</dbReference>
<dbReference type="InterPro" id="IPR058792">
    <property type="entry name" value="Beta-barrel_RND_2"/>
</dbReference>
<proteinExistence type="inferred from homology"/>
<dbReference type="OrthoDB" id="9806939at2"/>
<evidence type="ECO:0000259" key="4">
    <source>
        <dbReference type="Pfam" id="PF25973"/>
    </source>
</evidence>
<dbReference type="RefSeq" id="WP_130276945.1">
    <property type="nucleotide sequence ID" value="NZ_SGXG01000001.1"/>
</dbReference>
<dbReference type="PROSITE" id="PS51257">
    <property type="entry name" value="PROKAR_LIPOPROTEIN"/>
    <property type="match status" value="1"/>
</dbReference>
<comment type="caution">
    <text evidence="5">The sequence shown here is derived from an EMBL/GenBank/DDBJ whole genome shotgun (WGS) entry which is preliminary data.</text>
</comment>
<protein>
    <submittedName>
        <fullName evidence="5">RND family efflux transporter MFP subunit</fullName>
    </submittedName>
</protein>
<sequence length="375" mass="42068">MKTNFQFLIIAILVLVASCGEKDELAAKKQELAKMKKEASDLRLAIENLEKEIASLDPEFGRQNRKSVLISTVKPQVGYFEHFIDVTGSVLSKKNVSISGEVSGRVQEILAIEGMRVTKGQVLARIDAEAIQRNIEEVEKQLELAAVVFEKQQRLWQQQIGTELQYLEAKNRKETLEKSLASLKTQESRTAVRAPFNGTVETVLVRLGELVQPGTPMFQFVGESDLFIEADVSERYVGIVNRGDSVEISFPSINQTLNTKVSAVGSIINPNNRTFKVEVFLPTIPNVKPNMISVLKIKDYENPKAVMIPNYLILQDTKGDYVFTVDENLSKKRYIKRGRTYKELAEIVQGLDGSEILVDKGFREVGDNFNVNIAQ</sequence>